<name>A0A1I7XG27_HETBA</name>
<protein>
    <submittedName>
        <fullName evidence="2">Mediator complex subunit 10</fullName>
    </submittedName>
</protein>
<sequence>MMSQNPYELVIDELQTIANSINRIVPVLREISPRNEEEQLAEQLANAGLNDSPTTEECDDSLNTKGNRLFTRFIKENVELAAKAKGINRTTKRNRLFTRFIKENVEHDSIYER</sequence>
<dbReference type="AlphaFoldDB" id="A0A1I7XG27"/>
<accession>A0A1I7XG27</accession>
<proteinExistence type="predicted"/>
<dbReference type="Proteomes" id="UP000095283">
    <property type="component" value="Unplaced"/>
</dbReference>
<keyword evidence="1" id="KW-1185">Reference proteome</keyword>
<reference evidence="2" key="1">
    <citation type="submission" date="2016-11" db="UniProtKB">
        <authorList>
            <consortium name="WormBaseParasite"/>
        </authorList>
    </citation>
    <scope>IDENTIFICATION</scope>
</reference>
<organism evidence="1 2">
    <name type="scientific">Heterorhabditis bacteriophora</name>
    <name type="common">Entomopathogenic nematode worm</name>
    <dbReference type="NCBI Taxonomy" id="37862"/>
    <lineage>
        <taxon>Eukaryota</taxon>
        <taxon>Metazoa</taxon>
        <taxon>Ecdysozoa</taxon>
        <taxon>Nematoda</taxon>
        <taxon>Chromadorea</taxon>
        <taxon>Rhabditida</taxon>
        <taxon>Rhabditina</taxon>
        <taxon>Rhabditomorpha</taxon>
        <taxon>Strongyloidea</taxon>
        <taxon>Heterorhabditidae</taxon>
        <taxon>Heterorhabditis</taxon>
    </lineage>
</organism>
<dbReference type="WBParaSite" id="Hba_16690">
    <property type="protein sequence ID" value="Hba_16690"/>
    <property type="gene ID" value="Hba_16690"/>
</dbReference>
<evidence type="ECO:0000313" key="2">
    <source>
        <dbReference type="WBParaSite" id="Hba_16690"/>
    </source>
</evidence>
<evidence type="ECO:0000313" key="1">
    <source>
        <dbReference type="Proteomes" id="UP000095283"/>
    </source>
</evidence>